<name>A0A399S4Z1_9BACT</name>
<organism evidence="2 3">
    <name type="scientific">Pontibacter oryzae</name>
    <dbReference type="NCBI Taxonomy" id="2304593"/>
    <lineage>
        <taxon>Bacteria</taxon>
        <taxon>Pseudomonadati</taxon>
        <taxon>Bacteroidota</taxon>
        <taxon>Cytophagia</taxon>
        <taxon>Cytophagales</taxon>
        <taxon>Hymenobacteraceae</taxon>
        <taxon>Pontibacter</taxon>
    </lineage>
</organism>
<proteinExistence type="predicted"/>
<sequence length="130" mass="15464">MIKLSKDNLQIWKSLFPSLLIVVHVLLSISILISAPAFIVIVYLLFVIFHFFIVRYLRYFKIKEIYLLEDNKQLIIRNLDTLTKSTVEFHDILKVKMSFGLIELEVQSNEKIYTIPHSKWEFNYLKTLVD</sequence>
<protein>
    <submittedName>
        <fullName evidence="2">Uncharacterized protein</fullName>
    </submittedName>
</protein>
<keyword evidence="3" id="KW-1185">Reference proteome</keyword>
<comment type="caution">
    <text evidence="2">The sequence shown here is derived from an EMBL/GenBank/DDBJ whole genome shotgun (WGS) entry which is preliminary data.</text>
</comment>
<evidence type="ECO:0000256" key="1">
    <source>
        <dbReference type="SAM" id="Phobius"/>
    </source>
</evidence>
<dbReference type="EMBL" id="QWGE01000003">
    <property type="protein sequence ID" value="RIJ37669.1"/>
    <property type="molecule type" value="Genomic_DNA"/>
</dbReference>
<gene>
    <name evidence="2" type="ORF">D1627_11230</name>
</gene>
<accession>A0A399S4Z1</accession>
<feature type="transmembrane region" description="Helical" evidence="1">
    <location>
        <begin position="12"/>
        <end position="31"/>
    </location>
</feature>
<reference evidence="3" key="1">
    <citation type="submission" date="2018-08" db="EMBL/GenBank/DDBJ databases">
        <title>Mucilaginibacter sp. MYSH2.</title>
        <authorList>
            <person name="Seo T."/>
        </authorList>
    </citation>
    <scope>NUCLEOTIDE SEQUENCE [LARGE SCALE GENOMIC DNA]</scope>
    <source>
        <strain evidence="3">KIRAN</strain>
    </source>
</reference>
<keyword evidence="1" id="KW-0472">Membrane</keyword>
<dbReference type="Proteomes" id="UP000266005">
    <property type="component" value="Unassembled WGS sequence"/>
</dbReference>
<evidence type="ECO:0000313" key="3">
    <source>
        <dbReference type="Proteomes" id="UP000266005"/>
    </source>
</evidence>
<evidence type="ECO:0000313" key="2">
    <source>
        <dbReference type="EMBL" id="RIJ37669.1"/>
    </source>
</evidence>
<keyword evidence="1" id="KW-1133">Transmembrane helix</keyword>
<dbReference type="AlphaFoldDB" id="A0A399S4Z1"/>
<keyword evidence="1" id="KW-0812">Transmembrane</keyword>